<dbReference type="Ensembl" id="ENSLACT00000014799.1">
    <property type="protein sequence ID" value="ENSLACP00000014697.1"/>
    <property type="gene ID" value="ENSLACG00000012933.1"/>
</dbReference>
<evidence type="ECO:0000313" key="1">
    <source>
        <dbReference type="Ensembl" id="ENSLACP00000014697.1"/>
    </source>
</evidence>
<organism evidence="1 2">
    <name type="scientific">Latimeria chalumnae</name>
    <name type="common">Coelacanth</name>
    <dbReference type="NCBI Taxonomy" id="7897"/>
    <lineage>
        <taxon>Eukaryota</taxon>
        <taxon>Metazoa</taxon>
        <taxon>Chordata</taxon>
        <taxon>Craniata</taxon>
        <taxon>Vertebrata</taxon>
        <taxon>Euteleostomi</taxon>
        <taxon>Coelacanthiformes</taxon>
        <taxon>Coelacanthidae</taxon>
        <taxon>Latimeria</taxon>
    </lineage>
</organism>
<accession>H3AYH6</accession>
<dbReference type="eggNOG" id="ENOG502T6H1">
    <property type="taxonomic scope" value="Eukaryota"/>
</dbReference>
<evidence type="ECO:0000313" key="2">
    <source>
        <dbReference type="Proteomes" id="UP000008672"/>
    </source>
</evidence>
<reference evidence="1" key="3">
    <citation type="submission" date="2025-09" db="UniProtKB">
        <authorList>
            <consortium name="Ensembl"/>
        </authorList>
    </citation>
    <scope>IDENTIFICATION</scope>
</reference>
<dbReference type="Gene3D" id="3.30.250.20">
    <property type="entry name" value="L1 transposable element, C-terminal domain"/>
    <property type="match status" value="1"/>
</dbReference>
<dbReference type="EMBL" id="AFYH01069729">
    <property type="status" value="NOT_ANNOTATED_CDS"/>
    <property type="molecule type" value="Genomic_DNA"/>
</dbReference>
<dbReference type="Proteomes" id="UP000008672">
    <property type="component" value="Unassembled WGS sequence"/>
</dbReference>
<dbReference type="PANTHER" id="PTHR11505">
    <property type="entry name" value="L1 TRANSPOSABLE ELEMENT-RELATED"/>
    <property type="match status" value="1"/>
</dbReference>
<name>H3AYH6_LATCH</name>
<dbReference type="GeneTree" id="ENSGT00910000144400"/>
<dbReference type="InterPro" id="IPR042566">
    <property type="entry name" value="L1_C"/>
</dbReference>
<dbReference type="HOGENOM" id="CLU_062834_2_1_1"/>
<dbReference type="AlphaFoldDB" id="H3AYH6"/>
<evidence type="ECO:0008006" key="3">
    <source>
        <dbReference type="Google" id="ProtNLM"/>
    </source>
</evidence>
<dbReference type="Gene3D" id="1.20.5.340">
    <property type="match status" value="1"/>
</dbReference>
<reference evidence="1" key="2">
    <citation type="submission" date="2025-08" db="UniProtKB">
        <authorList>
            <consortium name="Ensembl"/>
        </authorList>
    </citation>
    <scope>IDENTIFICATION</scope>
</reference>
<reference evidence="2" key="1">
    <citation type="submission" date="2011-08" db="EMBL/GenBank/DDBJ databases">
        <title>The draft genome of Latimeria chalumnae.</title>
        <authorList>
            <person name="Di Palma F."/>
            <person name="Alfoldi J."/>
            <person name="Johnson J."/>
            <person name="Berlin A."/>
            <person name="Gnerre S."/>
            <person name="Jaffe D."/>
            <person name="MacCallum I."/>
            <person name="Young S."/>
            <person name="Walker B.J."/>
            <person name="Lander E."/>
            <person name="Lindblad-Toh K."/>
        </authorList>
    </citation>
    <scope>NUCLEOTIDE SEQUENCE [LARGE SCALE GENOMIC DNA]</scope>
    <source>
        <strain evidence="2">Wild caught</strain>
    </source>
</reference>
<proteinExistence type="predicted"/>
<protein>
    <recommendedName>
        <fullName evidence="3">L1 transposable element RRM domain-containing protein</fullName>
    </recommendedName>
</protein>
<dbReference type="InterPro" id="IPR004244">
    <property type="entry name" value="Transposase_22"/>
</dbReference>
<keyword evidence="2" id="KW-1185">Reference proteome</keyword>
<sequence>ISEDIKMILASSKHISTVIVEIKHGNKDILSRLTTIESHLSDSDGRLAAAEAQITSLTSTVAVLHERLNDQENRACRNNLRILGFTEGVEQGNPTCFWEKTLPALLKQPEGTVLSIEWAHRSLAPRPAPGQRPRPFIIKLLRFSIKKLLLKSAQDLGSLEWERHKILFFPDLSKALQDRRRLLLPEKNIKYGLFYPAILKITWKGETSSFTTAEEAEKFVSALSHSCRGGGEEP</sequence>
<dbReference type="InParanoid" id="H3AYH6"/>